<evidence type="ECO:0000256" key="3">
    <source>
        <dbReference type="ARBA" id="ARBA00011557"/>
    </source>
</evidence>
<keyword evidence="6 12" id="KW-1003">Cell membrane</keyword>
<evidence type="ECO:0000256" key="4">
    <source>
        <dbReference type="ARBA" id="ARBA00020515"/>
    </source>
</evidence>
<dbReference type="InterPro" id="IPR000515">
    <property type="entry name" value="MetI-like"/>
</dbReference>
<dbReference type="Gene3D" id="1.10.3720.10">
    <property type="entry name" value="MetI-like"/>
    <property type="match status" value="1"/>
</dbReference>
<evidence type="ECO:0000256" key="5">
    <source>
        <dbReference type="ARBA" id="ARBA00022448"/>
    </source>
</evidence>
<keyword evidence="12" id="KW-0997">Cell inner membrane</keyword>
<evidence type="ECO:0000313" key="15">
    <source>
        <dbReference type="Proteomes" id="UP000030377"/>
    </source>
</evidence>
<keyword evidence="7 11" id="KW-0812">Transmembrane</keyword>
<name>A0A0A3XQR4_BRAJP</name>
<dbReference type="Pfam" id="PF00528">
    <property type="entry name" value="BPD_transp_1"/>
    <property type="match status" value="1"/>
</dbReference>
<evidence type="ECO:0000256" key="1">
    <source>
        <dbReference type="ARBA" id="ARBA00004651"/>
    </source>
</evidence>
<dbReference type="GO" id="GO:0055085">
    <property type="term" value="P:transmembrane transport"/>
    <property type="evidence" value="ECO:0007669"/>
    <property type="project" value="InterPro"/>
</dbReference>
<protein>
    <recommendedName>
        <fullName evidence="4 12">sn-glycerol-3-phosphate transport system permease protein UgpE</fullName>
    </recommendedName>
</protein>
<comment type="caution">
    <text evidence="14">The sequence shown here is derived from an EMBL/GenBank/DDBJ whole genome shotgun (WGS) entry which is preliminary data.</text>
</comment>
<feature type="transmembrane region" description="Helical" evidence="11">
    <location>
        <begin position="174"/>
        <end position="199"/>
    </location>
</feature>
<accession>A0A0A3XQR4</accession>
<dbReference type="PANTHER" id="PTHR43744">
    <property type="entry name" value="ABC TRANSPORTER PERMEASE PROTEIN MG189-RELATED-RELATED"/>
    <property type="match status" value="1"/>
</dbReference>
<dbReference type="EMBL" id="JRPN01000025">
    <property type="protein sequence ID" value="KGT75599.1"/>
    <property type="molecule type" value="Genomic_DNA"/>
</dbReference>
<comment type="subunit">
    <text evidence="3 12">The complex is composed of two ATP-binding proteins (UgpC), two transmembrane proteins (UgpA and UgpE) and a solute-binding protein (UgpB).</text>
</comment>
<dbReference type="SUPFAM" id="SSF161098">
    <property type="entry name" value="MetI-like"/>
    <property type="match status" value="1"/>
</dbReference>
<comment type="function">
    <text evidence="10 12">Part of the ABC transporter complex UgpBAEC involved in sn-glycerol-3-phosphate (G3P) import. Probably responsible for the translocation of the substrate across the membrane.</text>
</comment>
<evidence type="ECO:0000256" key="6">
    <source>
        <dbReference type="ARBA" id="ARBA00022475"/>
    </source>
</evidence>
<evidence type="ECO:0000256" key="10">
    <source>
        <dbReference type="ARBA" id="ARBA00037054"/>
    </source>
</evidence>
<organism evidence="14 15">
    <name type="scientific">Bradyrhizobium japonicum</name>
    <dbReference type="NCBI Taxonomy" id="375"/>
    <lineage>
        <taxon>Bacteria</taxon>
        <taxon>Pseudomonadati</taxon>
        <taxon>Pseudomonadota</taxon>
        <taxon>Alphaproteobacteria</taxon>
        <taxon>Hyphomicrobiales</taxon>
        <taxon>Nitrobacteraceae</taxon>
        <taxon>Bradyrhizobium</taxon>
    </lineage>
</organism>
<feature type="transmembrane region" description="Helical" evidence="11">
    <location>
        <begin position="99"/>
        <end position="122"/>
    </location>
</feature>
<evidence type="ECO:0000256" key="11">
    <source>
        <dbReference type="RuleBase" id="RU363032"/>
    </source>
</evidence>
<feature type="transmembrane region" description="Helical" evidence="11">
    <location>
        <begin position="234"/>
        <end position="253"/>
    </location>
</feature>
<sequence length="268" mass="30018">MSALKCAAYYALALVWIIPIIWMAITAVKPTSEVMSFTPNWVPSQITFEHFWALLDRRPFFLWLANSLQVALLATVIAIVVTTLAAYSLARLRWVGRDVVFAILLCAMFIPWEINSIPLFFLVKDMGILNTFLAVALPLSALPVSLFLLRQFFINIPTDLEEAARIDGCGHLRILWHIIIPVSLPAYGALAIFIFIFSWNEFFWSLVALQRSGVRTLPIGLKTLVAASDIQYDLMMAGSFMATIPALIVFLILKRQVIAGISMAGVRR</sequence>
<evidence type="ECO:0000313" key="14">
    <source>
        <dbReference type="EMBL" id="KGT75599.1"/>
    </source>
</evidence>
<dbReference type="CDD" id="cd06261">
    <property type="entry name" value="TM_PBP2"/>
    <property type="match status" value="1"/>
</dbReference>
<evidence type="ECO:0000256" key="9">
    <source>
        <dbReference type="ARBA" id="ARBA00023136"/>
    </source>
</evidence>
<evidence type="ECO:0000256" key="2">
    <source>
        <dbReference type="ARBA" id="ARBA00009306"/>
    </source>
</evidence>
<evidence type="ECO:0000256" key="7">
    <source>
        <dbReference type="ARBA" id="ARBA00022692"/>
    </source>
</evidence>
<evidence type="ECO:0000256" key="12">
    <source>
        <dbReference type="RuleBase" id="RU363056"/>
    </source>
</evidence>
<feature type="transmembrane region" description="Helical" evidence="11">
    <location>
        <begin position="60"/>
        <end position="87"/>
    </location>
</feature>
<feature type="transmembrane region" description="Helical" evidence="11">
    <location>
        <begin position="128"/>
        <end position="153"/>
    </location>
</feature>
<dbReference type="PANTHER" id="PTHR43744:SF8">
    <property type="entry name" value="SN-GLYCEROL-3-PHOSPHATE TRANSPORT SYSTEM PERMEASE PROTEIN UGPE"/>
    <property type="match status" value="1"/>
</dbReference>
<feature type="domain" description="ABC transmembrane type-1" evidence="13">
    <location>
        <begin position="64"/>
        <end position="253"/>
    </location>
</feature>
<proteinExistence type="inferred from homology"/>
<gene>
    <name evidence="12" type="primary">ugpE</name>
    <name evidence="14" type="ORF">MA20_33250</name>
</gene>
<keyword evidence="8 11" id="KW-1133">Transmembrane helix</keyword>
<feature type="transmembrane region" description="Helical" evidence="11">
    <location>
        <begin position="7"/>
        <end position="28"/>
    </location>
</feature>
<dbReference type="InterPro" id="IPR035906">
    <property type="entry name" value="MetI-like_sf"/>
</dbReference>
<reference evidence="14 15" key="1">
    <citation type="submission" date="2014-09" db="EMBL/GenBank/DDBJ databases">
        <title>Draft genome of Bradyrhizobium japonicum Is-34.</title>
        <authorList>
            <person name="Tsurumaru H."/>
            <person name="Yamakawa T."/>
            <person name="Hashimoto S."/>
            <person name="Okizaki K."/>
            <person name="Kanesaki Y."/>
            <person name="Yoshikawa H."/>
            <person name="Yajima S."/>
        </authorList>
    </citation>
    <scope>NUCLEOTIDE SEQUENCE [LARGE SCALE GENOMIC DNA]</scope>
    <source>
        <strain evidence="14 15">Is-34</strain>
    </source>
</reference>
<dbReference type="AlphaFoldDB" id="A0A0A3XQR4"/>
<comment type="subcellular location">
    <subcellularLocation>
        <location evidence="12">Cell inner membrane</location>
        <topology evidence="12">Multi-pass membrane protein</topology>
    </subcellularLocation>
    <subcellularLocation>
        <location evidence="1 11">Cell membrane</location>
        <topology evidence="1 11">Multi-pass membrane protein</topology>
    </subcellularLocation>
</comment>
<comment type="similarity">
    <text evidence="2 11">Belongs to the binding-protein-dependent transport system permease family.</text>
</comment>
<keyword evidence="9 11" id="KW-0472">Membrane</keyword>
<dbReference type="PROSITE" id="PS50928">
    <property type="entry name" value="ABC_TM1"/>
    <property type="match status" value="1"/>
</dbReference>
<keyword evidence="5 11" id="KW-0813">Transport</keyword>
<dbReference type="GO" id="GO:0005886">
    <property type="term" value="C:plasma membrane"/>
    <property type="evidence" value="ECO:0007669"/>
    <property type="project" value="UniProtKB-SubCell"/>
</dbReference>
<evidence type="ECO:0000256" key="8">
    <source>
        <dbReference type="ARBA" id="ARBA00022989"/>
    </source>
</evidence>
<evidence type="ECO:0000259" key="13">
    <source>
        <dbReference type="PROSITE" id="PS50928"/>
    </source>
</evidence>
<dbReference type="Proteomes" id="UP000030377">
    <property type="component" value="Unassembled WGS sequence"/>
</dbReference>